<keyword evidence="9" id="KW-0492">Microsome</keyword>
<dbReference type="InterPro" id="IPR036396">
    <property type="entry name" value="Cyt_P450_sf"/>
</dbReference>
<organism evidence="15 16">
    <name type="scientific">Fukomys damarensis</name>
    <name type="common">Damaraland mole rat</name>
    <name type="synonym">Cryptomys damarensis</name>
    <dbReference type="NCBI Taxonomy" id="885580"/>
    <lineage>
        <taxon>Eukaryota</taxon>
        <taxon>Metazoa</taxon>
        <taxon>Chordata</taxon>
        <taxon>Craniata</taxon>
        <taxon>Vertebrata</taxon>
        <taxon>Euteleostomi</taxon>
        <taxon>Mammalia</taxon>
        <taxon>Eutheria</taxon>
        <taxon>Euarchontoglires</taxon>
        <taxon>Glires</taxon>
        <taxon>Rodentia</taxon>
        <taxon>Hystricomorpha</taxon>
        <taxon>Bathyergidae</taxon>
        <taxon>Fukomys</taxon>
    </lineage>
</organism>
<keyword evidence="10" id="KW-0560">Oxidoreductase</keyword>
<evidence type="ECO:0000256" key="2">
    <source>
        <dbReference type="ARBA" id="ARBA00004174"/>
    </source>
</evidence>
<proteinExistence type="inferred from homology"/>
<dbReference type="PANTHER" id="PTHR24302">
    <property type="entry name" value="CYTOCHROME P450 FAMILY 3"/>
    <property type="match status" value="1"/>
</dbReference>
<keyword evidence="12" id="KW-0503">Monooxygenase</keyword>
<evidence type="ECO:0000256" key="13">
    <source>
        <dbReference type="ARBA" id="ARBA00023136"/>
    </source>
</evidence>
<name>A0A091CLX6_FUKDA</name>
<comment type="similarity">
    <text evidence="4">Belongs to the cytochrome P450 family.</text>
</comment>
<evidence type="ECO:0000313" key="16">
    <source>
        <dbReference type="Proteomes" id="UP000028990"/>
    </source>
</evidence>
<comment type="cofactor">
    <cofactor evidence="1">
        <name>heme</name>
        <dbReference type="ChEBI" id="CHEBI:30413"/>
    </cofactor>
</comment>
<dbReference type="GO" id="GO:0008202">
    <property type="term" value="P:steroid metabolic process"/>
    <property type="evidence" value="ECO:0007669"/>
    <property type="project" value="TreeGrafter"/>
</dbReference>
<protein>
    <recommendedName>
        <fullName evidence="5">unspecific monooxygenase</fullName>
        <ecNumber evidence="5">1.14.14.1</ecNumber>
    </recommendedName>
</protein>
<evidence type="ECO:0000256" key="4">
    <source>
        <dbReference type="ARBA" id="ARBA00010617"/>
    </source>
</evidence>
<comment type="catalytic activity">
    <reaction evidence="14">
        <text>an organic molecule + reduced [NADPH--hemoprotein reductase] + O2 = an alcohol + oxidized [NADPH--hemoprotein reductase] + H2O + H(+)</text>
        <dbReference type="Rhea" id="RHEA:17149"/>
        <dbReference type="Rhea" id="RHEA-COMP:11964"/>
        <dbReference type="Rhea" id="RHEA-COMP:11965"/>
        <dbReference type="ChEBI" id="CHEBI:15377"/>
        <dbReference type="ChEBI" id="CHEBI:15378"/>
        <dbReference type="ChEBI" id="CHEBI:15379"/>
        <dbReference type="ChEBI" id="CHEBI:30879"/>
        <dbReference type="ChEBI" id="CHEBI:57618"/>
        <dbReference type="ChEBI" id="CHEBI:58210"/>
        <dbReference type="ChEBI" id="CHEBI:142491"/>
        <dbReference type="EC" id="1.14.14.1"/>
    </reaction>
</comment>
<dbReference type="Gene3D" id="1.10.630.10">
    <property type="entry name" value="Cytochrome P450"/>
    <property type="match status" value="1"/>
</dbReference>
<keyword evidence="16" id="KW-1185">Reference proteome</keyword>
<dbReference type="Proteomes" id="UP000028990">
    <property type="component" value="Unassembled WGS sequence"/>
</dbReference>
<accession>A0A091CLX6</accession>
<reference evidence="15 16" key="1">
    <citation type="submission" date="2013-11" db="EMBL/GenBank/DDBJ databases">
        <title>The Damaraland mole rat (Fukomys damarensis) genome and evolution of African mole rats.</title>
        <authorList>
            <person name="Gladyshev V.N."/>
            <person name="Fang X."/>
        </authorList>
    </citation>
    <scope>NUCLEOTIDE SEQUENCE [LARGE SCALE GENOMIC DNA]</scope>
    <source>
        <tissue evidence="15">Liver</tissue>
    </source>
</reference>
<keyword evidence="11" id="KW-0408">Iron</keyword>
<comment type="subcellular location">
    <subcellularLocation>
        <location evidence="3">Endoplasmic reticulum membrane</location>
        <topology evidence="3">Peripheral membrane protein</topology>
    </subcellularLocation>
    <subcellularLocation>
        <location evidence="2">Microsome membrane</location>
        <topology evidence="2">Peripheral membrane protein</topology>
    </subcellularLocation>
</comment>
<evidence type="ECO:0000256" key="3">
    <source>
        <dbReference type="ARBA" id="ARBA00004406"/>
    </source>
</evidence>
<sequence length="145" mass="16834">MVKVSNCLTNSYGSKRGRACGNLIQSAIKSMERYGVLFPFLTPVYEMLNISTFPRDSLKFFTKFVKQMKQNRLEPNQKQRVDFLQLMMNSQNSNDTESHKGIFMSKEPFQIAIVPFKELDGTIDEYESLIFIQGKRTRKEEKGTE</sequence>
<dbReference type="EC" id="1.14.14.1" evidence="5"/>
<gene>
    <name evidence="15" type="ORF">H920_18828</name>
</gene>
<evidence type="ECO:0000256" key="12">
    <source>
        <dbReference type="ARBA" id="ARBA00023033"/>
    </source>
</evidence>
<keyword evidence="13" id="KW-0472">Membrane</keyword>
<dbReference type="GO" id="GO:0020037">
    <property type="term" value="F:heme binding"/>
    <property type="evidence" value="ECO:0007669"/>
    <property type="project" value="InterPro"/>
</dbReference>
<evidence type="ECO:0000256" key="9">
    <source>
        <dbReference type="ARBA" id="ARBA00022848"/>
    </source>
</evidence>
<dbReference type="GO" id="GO:0005789">
    <property type="term" value="C:endoplasmic reticulum membrane"/>
    <property type="evidence" value="ECO:0007669"/>
    <property type="project" value="UniProtKB-SubCell"/>
</dbReference>
<evidence type="ECO:0000256" key="10">
    <source>
        <dbReference type="ARBA" id="ARBA00023002"/>
    </source>
</evidence>
<evidence type="ECO:0000313" key="15">
    <source>
        <dbReference type="EMBL" id="KFO19784.1"/>
    </source>
</evidence>
<evidence type="ECO:0000256" key="11">
    <source>
        <dbReference type="ARBA" id="ARBA00023004"/>
    </source>
</evidence>
<dbReference type="PANTHER" id="PTHR24302:SF38">
    <property type="entry name" value="CYTOCHROME P450 3A5"/>
    <property type="match status" value="1"/>
</dbReference>
<dbReference type="AlphaFoldDB" id="A0A091CLX6"/>
<evidence type="ECO:0000256" key="8">
    <source>
        <dbReference type="ARBA" id="ARBA00022824"/>
    </source>
</evidence>
<evidence type="ECO:0000256" key="6">
    <source>
        <dbReference type="ARBA" id="ARBA00022617"/>
    </source>
</evidence>
<dbReference type="GO" id="GO:0005506">
    <property type="term" value="F:iron ion binding"/>
    <property type="evidence" value="ECO:0007669"/>
    <property type="project" value="InterPro"/>
</dbReference>
<keyword evidence="6" id="KW-0349">Heme</keyword>
<evidence type="ECO:0000256" key="14">
    <source>
        <dbReference type="ARBA" id="ARBA00047827"/>
    </source>
</evidence>
<dbReference type="EMBL" id="KN124891">
    <property type="protein sequence ID" value="KFO19784.1"/>
    <property type="molecule type" value="Genomic_DNA"/>
</dbReference>
<dbReference type="STRING" id="885580.ENSFDAP00000005827"/>
<keyword evidence="7" id="KW-0479">Metal-binding</keyword>
<keyword evidence="8" id="KW-0256">Endoplasmic reticulum</keyword>
<dbReference type="GO" id="GO:0016712">
    <property type="term" value="F:oxidoreductase activity, acting on paired donors, with incorporation or reduction of molecular oxygen, reduced flavin or flavoprotein as one donor, and incorporation of one atom of oxygen"/>
    <property type="evidence" value="ECO:0007669"/>
    <property type="project" value="UniProtKB-EC"/>
</dbReference>
<evidence type="ECO:0000256" key="5">
    <source>
        <dbReference type="ARBA" id="ARBA00012109"/>
    </source>
</evidence>
<evidence type="ECO:0000256" key="1">
    <source>
        <dbReference type="ARBA" id="ARBA00001971"/>
    </source>
</evidence>
<dbReference type="GO" id="GO:0070989">
    <property type="term" value="P:oxidative demethylation"/>
    <property type="evidence" value="ECO:0007669"/>
    <property type="project" value="TreeGrafter"/>
</dbReference>
<evidence type="ECO:0000256" key="7">
    <source>
        <dbReference type="ARBA" id="ARBA00022723"/>
    </source>
</evidence>
<dbReference type="GO" id="GO:0050649">
    <property type="term" value="F:testosterone 6-beta-hydroxylase activity"/>
    <property type="evidence" value="ECO:0007669"/>
    <property type="project" value="TreeGrafter"/>
</dbReference>
<dbReference type="InterPro" id="IPR050705">
    <property type="entry name" value="Cytochrome_P450_3A"/>
</dbReference>